<keyword evidence="1" id="KW-0812">Transmembrane</keyword>
<proteinExistence type="predicted"/>
<gene>
    <name evidence="2" type="ORF">PHYBLDRAFT_172542</name>
</gene>
<evidence type="ECO:0000256" key="1">
    <source>
        <dbReference type="SAM" id="Phobius"/>
    </source>
</evidence>
<dbReference type="VEuPathDB" id="FungiDB:PHYBLDRAFT_172542"/>
<keyword evidence="3" id="KW-1185">Reference proteome</keyword>
<dbReference type="AlphaFoldDB" id="A0A162ZVK2"/>
<keyword evidence="1" id="KW-0472">Membrane</keyword>
<dbReference type="GeneID" id="28997732"/>
<accession>A0A162ZVK2</accession>
<reference evidence="3" key="1">
    <citation type="submission" date="2015-06" db="EMBL/GenBank/DDBJ databases">
        <title>Expansion of signal transduction pathways in fungi by whole-genome duplication.</title>
        <authorList>
            <consortium name="DOE Joint Genome Institute"/>
            <person name="Corrochano L.M."/>
            <person name="Kuo A."/>
            <person name="Marcet-Houben M."/>
            <person name="Polaino S."/>
            <person name="Salamov A."/>
            <person name="Villalobos J.M."/>
            <person name="Alvarez M.I."/>
            <person name="Avalos J."/>
            <person name="Benito E.P."/>
            <person name="Benoit I."/>
            <person name="Burger G."/>
            <person name="Camino L.P."/>
            <person name="Canovas D."/>
            <person name="Cerda-Olmedo E."/>
            <person name="Cheng J.-F."/>
            <person name="Dominguez A."/>
            <person name="Elias M."/>
            <person name="Eslava A.P."/>
            <person name="Glaser F."/>
            <person name="Grimwood J."/>
            <person name="Gutierrez G."/>
            <person name="Heitman J."/>
            <person name="Henrissat B."/>
            <person name="Iturriaga E.A."/>
            <person name="Lang B.F."/>
            <person name="Lavin J.L."/>
            <person name="Lee S."/>
            <person name="Li W."/>
            <person name="Lindquist E."/>
            <person name="Lopez-Garcia S."/>
            <person name="Luque E.M."/>
            <person name="Marcos A.T."/>
            <person name="Martin J."/>
            <person name="McCluskey K."/>
            <person name="Medina H.R."/>
            <person name="Miralles-Duran A."/>
            <person name="Miyazaki A."/>
            <person name="Munoz-Torres E."/>
            <person name="Oguiza J.A."/>
            <person name="Ohm R."/>
            <person name="Olmedo M."/>
            <person name="Orejas M."/>
            <person name="Ortiz-Castellanos L."/>
            <person name="Pisabarro A.G."/>
            <person name="Rodriguez-Romero J."/>
            <person name="Ruiz-Herrera J."/>
            <person name="Ruiz-Vazquez R."/>
            <person name="Sanz C."/>
            <person name="Schackwitz W."/>
            <person name="Schmutz J."/>
            <person name="Shahriari M."/>
            <person name="Shelest E."/>
            <person name="Silva-Franco F."/>
            <person name="Soanes D."/>
            <person name="Syed K."/>
            <person name="Tagua V.G."/>
            <person name="Talbot N.J."/>
            <person name="Thon M."/>
            <person name="De vries R.P."/>
            <person name="Wiebenga A."/>
            <person name="Yadav J.S."/>
            <person name="Braun E.L."/>
            <person name="Baker S."/>
            <person name="Garre V."/>
            <person name="Horwitz B."/>
            <person name="Torres-Martinez S."/>
            <person name="Idnurm A."/>
            <person name="Herrera-Estrella A."/>
            <person name="Gabaldon T."/>
            <person name="Grigoriev I.V."/>
        </authorList>
    </citation>
    <scope>NUCLEOTIDE SEQUENCE [LARGE SCALE GENOMIC DNA]</scope>
    <source>
        <strain evidence="3">NRRL 1555(-)</strain>
    </source>
</reference>
<evidence type="ECO:0000313" key="2">
    <source>
        <dbReference type="EMBL" id="OAD69291.1"/>
    </source>
</evidence>
<name>A0A162ZVK2_PHYB8</name>
<dbReference type="InParanoid" id="A0A162ZVK2"/>
<sequence>MTKLPAKVHAFWELQCLNLKLMMVDLTQITILHTLGRGSVLKGHQLDFDLGLRGSRILVPCILLLGYFCACFTATWFYYFPSPVRWELLSVVVIVEFRKNVFYTCLKAKCSIIGYFSLEDAHSQYGTCFLRRHSTYFNLCDSINRCACENVRLVTKNNQFSIAYFGWSLPHIRGLEITKLTVERLASDDRFEKKRSYAYVNHRIYNRLKGVPPFHTTYYKIGDFVPHKDIPKVAVIHKRKEYLMDLKIDVKYKSFLFIFFKKRKWNRIKYLV</sequence>
<feature type="transmembrane region" description="Helical" evidence="1">
    <location>
        <begin position="57"/>
        <end position="80"/>
    </location>
</feature>
<dbReference type="EMBL" id="KV440992">
    <property type="protein sequence ID" value="OAD69291.1"/>
    <property type="molecule type" value="Genomic_DNA"/>
</dbReference>
<keyword evidence="1" id="KW-1133">Transmembrane helix</keyword>
<dbReference type="RefSeq" id="XP_018287331.1">
    <property type="nucleotide sequence ID" value="XM_018436826.1"/>
</dbReference>
<dbReference type="Proteomes" id="UP000077315">
    <property type="component" value="Unassembled WGS sequence"/>
</dbReference>
<organism evidence="2 3">
    <name type="scientific">Phycomyces blakesleeanus (strain ATCC 8743b / DSM 1359 / FGSC 10004 / NBRC 33097 / NRRL 1555)</name>
    <dbReference type="NCBI Taxonomy" id="763407"/>
    <lineage>
        <taxon>Eukaryota</taxon>
        <taxon>Fungi</taxon>
        <taxon>Fungi incertae sedis</taxon>
        <taxon>Mucoromycota</taxon>
        <taxon>Mucoromycotina</taxon>
        <taxon>Mucoromycetes</taxon>
        <taxon>Mucorales</taxon>
        <taxon>Phycomycetaceae</taxon>
        <taxon>Phycomyces</taxon>
    </lineage>
</organism>
<evidence type="ECO:0000313" key="3">
    <source>
        <dbReference type="Proteomes" id="UP000077315"/>
    </source>
</evidence>
<protein>
    <submittedName>
        <fullName evidence="2">Uncharacterized protein</fullName>
    </submittedName>
</protein>